<gene>
    <name evidence="2" type="ORF">TSOC_006704</name>
</gene>
<organism evidence="2 3">
    <name type="scientific">Tetrabaena socialis</name>
    <dbReference type="NCBI Taxonomy" id="47790"/>
    <lineage>
        <taxon>Eukaryota</taxon>
        <taxon>Viridiplantae</taxon>
        <taxon>Chlorophyta</taxon>
        <taxon>core chlorophytes</taxon>
        <taxon>Chlorophyceae</taxon>
        <taxon>CS clade</taxon>
        <taxon>Chlamydomonadales</taxon>
        <taxon>Tetrabaenaceae</taxon>
        <taxon>Tetrabaena</taxon>
    </lineage>
</organism>
<evidence type="ECO:0000313" key="2">
    <source>
        <dbReference type="EMBL" id="PNH06879.1"/>
    </source>
</evidence>
<keyword evidence="3" id="KW-1185">Reference proteome</keyword>
<proteinExistence type="predicted"/>
<protein>
    <submittedName>
        <fullName evidence="2">Uncharacterized protein</fullName>
    </submittedName>
</protein>
<dbReference type="Proteomes" id="UP000236333">
    <property type="component" value="Unassembled WGS sequence"/>
</dbReference>
<accession>A0A2J8A2Y4</accession>
<evidence type="ECO:0000256" key="1">
    <source>
        <dbReference type="SAM" id="MobiDB-lite"/>
    </source>
</evidence>
<sequence>MALRSAQGLTLGVGRLLPALNLQLSRELHAFAAPSREEQSADGPCQGPAQLQQYVREQANAAVYGKLGLGFAAQMLGGKDEQAQRGAPQPAVPALAAAVRACGSRAGPMLPSRAAARRPLLPGMARAMGRPQGLSLVSIGGGRGATRRRPRAMRAGPASELSSG</sequence>
<feature type="region of interest" description="Disordered" evidence="1">
    <location>
        <begin position="132"/>
        <end position="164"/>
    </location>
</feature>
<name>A0A2J8A2Y4_9CHLO</name>
<dbReference type="AlphaFoldDB" id="A0A2J8A2Y4"/>
<reference evidence="2 3" key="1">
    <citation type="journal article" date="2017" name="Mol. Biol. Evol.">
        <title>The 4-celled Tetrabaena socialis nuclear genome reveals the essential components for genetic control of cell number at the origin of multicellularity in the volvocine lineage.</title>
        <authorList>
            <person name="Featherston J."/>
            <person name="Arakaki Y."/>
            <person name="Hanschen E.R."/>
            <person name="Ferris P.J."/>
            <person name="Michod R.E."/>
            <person name="Olson B.J.S.C."/>
            <person name="Nozaki H."/>
            <person name="Durand P.M."/>
        </authorList>
    </citation>
    <scope>NUCLEOTIDE SEQUENCE [LARGE SCALE GENOMIC DNA]</scope>
    <source>
        <strain evidence="2 3">NIES-571</strain>
    </source>
</reference>
<evidence type="ECO:0000313" key="3">
    <source>
        <dbReference type="Proteomes" id="UP000236333"/>
    </source>
</evidence>
<comment type="caution">
    <text evidence="2">The sequence shown here is derived from an EMBL/GenBank/DDBJ whole genome shotgun (WGS) entry which is preliminary data.</text>
</comment>
<dbReference type="EMBL" id="PGGS01000210">
    <property type="protein sequence ID" value="PNH06879.1"/>
    <property type="molecule type" value="Genomic_DNA"/>
</dbReference>